<dbReference type="Pfam" id="PF07589">
    <property type="entry name" value="PEP-CTERM"/>
    <property type="match status" value="1"/>
</dbReference>
<reference evidence="4 5" key="1">
    <citation type="submission" date="2019-07" db="EMBL/GenBank/DDBJ databases">
        <title>Novel species isolated from glacier.</title>
        <authorList>
            <person name="Liu Q."/>
            <person name="Xin Y.-H."/>
        </authorList>
    </citation>
    <scope>NUCLEOTIDE SEQUENCE [LARGE SCALE GENOMIC DNA]</scope>
    <source>
        <strain evidence="4 5">LB1R16</strain>
    </source>
</reference>
<dbReference type="InterPro" id="IPR013424">
    <property type="entry name" value="Ice-binding_C"/>
</dbReference>
<evidence type="ECO:0000259" key="3">
    <source>
        <dbReference type="Pfam" id="PF14339"/>
    </source>
</evidence>
<proteinExistence type="predicted"/>
<dbReference type="EMBL" id="VJWA01000002">
    <property type="protein sequence ID" value="TRW15343.1"/>
    <property type="molecule type" value="Genomic_DNA"/>
</dbReference>
<dbReference type="OrthoDB" id="531718at2"/>
<keyword evidence="5" id="KW-1185">Reference proteome</keyword>
<dbReference type="Pfam" id="PF14339">
    <property type="entry name" value="DUF4394"/>
    <property type="match status" value="1"/>
</dbReference>
<keyword evidence="1" id="KW-0732">Signal</keyword>
<evidence type="ECO:0000313" key="4">
    <source>
        <dbReference type="EMBL" id="TRW15343.1"/>
    </source>
</evidence>
<dbReference type="Proteomes" id="UP000317894">
    <property type="component" value="Unassembled WGS sequence"/>
</dbReference>
<name>A0A552UAU8_9SPHN</name>
<gene>
    <name evidence="4" type="ORF">FMM06_15360</name>
</gene>
<feature type="domain" description="Ice-binding protein C-terminal" evidence="2">
    <location>
        <begin position="262"/>
        <end position="286"/>
    </location>
</feature>
<sequence length="293" mass="29334">MRTLLKFCGVVLAVAAAAGPAQAERLFGLTAGNAIVTFDSDTPGTVLTSGAISGLGTNVLTGIDLRPATRQLYSLSTTGNLFQIVKNASGRDFTATLVGNISTGFNGNRFGTDFNPVPDRLRFVTDFDNNLRINPATGATIVDGTISAPGAEALVGVAYTNSRAGATTTTLYALDASGNELLRSDNPNAGTYVNTNLAGVAFGPLGVTLGGGNSVGFDISGGTGDAFFNVGSSLYALNLTTGAATSIGTVGAGSLIGLTAASVPEPAAWALMIGGFGLVGAAMRRRGIATVAA</sequence>
<dbReference type="SUPFAM" id="SSF63825">
    <property type="entry name" value="YWTD domain"/>
    <property type="match status" value="1"/>
</dbReference>
<accession>A0A552UAU8</accession>
<feature type="domain" description="DUF4394" evidence="3">
    <location>
        <begin position="35"/>
        <end position="258"/>
    </location>
</feature>
<evidence type="ECO:0000259" key="2">
    <source>
        <dbReference type="Pfam" id="PF07589"/>
    </source>
</evidence>
<evidence type="ECO:0000313" key="5">
    <source>
        <dbReference type="Proteomes" id="UP000317894"/>
    </source>
</evidence>
<dbReference type="InterPro" id="IPR025507">
    <property type="entry name" value="DUF4394"/>
</dbReference>
<dbReference type="RefSeq" id="WP_144335511.1">
    <property type="nucleotide sequence ID" value="NZ_VJWA01000002.1"/>
</dbReference>
<dbReference type="AlphaFoldDB" id="A0A552UAU8"/>
<feature type="signal peptide" evidence="1">
    <location>
        <begin position="1"/>
        <end position="23"/>
    </location>
</feature>
<evidence type="ECO:0000256" key="1">
    <source>
        <dbReference type="SAM" id="SignalP"/>
    </source>
</evidence>
<dbReference type="NCBIfam" id="NF035944">
    <property type="entry name" value="PEPxxWA-CTERM"/>
    <property type="match status" value="1"/>
</dbReference>
<comment type="caution">
    <text evidence="4">The sequence shown here is derived from an EMBL/GenBank/DDBJ whole genome shotgun (WGS) entry which is preliminary data.</text>
</comment>
<organism evidence="4 5">
    <name type="scientific">Glacieibacterium frigidum</name>
    <dbReference type="NCBI Taxonomy" id="2593303"/>
    <lineage>
        <taxon>Bacteria</taxon>
        <taxon>Pseudomonadati</taxon>
        <taxon>Pseudomonadota</taxon>
        <taxon>Alphaproteobacteria</taxon>
        <taxon>Sphingomonadales</taxon>
        <taxon>Sphingosinicellaceae</taxon>
        <taxon>Glacieibacterium</taxon>
    </lineage>
</organism>
<feature type="chain" id="PRO_5022160266" evidence="1">
    <location>
        <begin position="24"/>
        <end position="293"/>
    </location>
</feature>
<protein>
    <submittedName>
        <fullName evidence="4">DUF4394 domain-containing protein</fullName>
    </submittedName>
</protein>